<gene>
    <name evidence="6" type="ORF">GXN74_05385</name>
</gene>
<feature type="transmembrane region" description="Helical" evidence="5">
    <location>
        <begin position="12"/>
        <end position="45"/>
    </location>
</feature>
<evidence type="ECO:0000256" key="2">
    <source>
        <dbReference type="ARBA" id="ARBA00022692"/>
    </source>
</evidence>
<dbReference type="Proteomes" id="UP000461585">
    <property type="component" value="Unassembled WGS sequence"/>
</dbReference>
<feature type="transmembrane region" description="Helical" evidence="5">
    <location>
        <begin position="95"/>
        <end position="118"/>
    </location>
</feature>
<keyword evidence="2 5" id="KW-0812">Transmembrane</keyword>
<reference evidence="6 7" key="1">
    <citation type="submission" date="2020-01" db="EMBL/GenBank/DDBJ databases">
        <title>Anaeroalcalibacter tamaniensis gen. nov., sp. nov., moderately halophilic strictly anaerobic fermenter bacterium from mud volcano of Taman peninsula.</title>
        <authorList>
            <person name="Frolova A."/>
            <person name="Merkel A.Y."/>
            <person name="Slobodkin A.I."/>
        </authorList>
    </citation>
    <scope>NUCLEOTIDE SEQUENCE [LARGE SCALE GENOMIC DNA]</scope>
    <source>
        <strain evidence="6 7">F-3ap</strain>
    </source>
</reference>
<evidence type="ECO:0008006" key="8">
    <source>
        <dbReference type="Google" id="ProtNLM"/>
    </source>
</evidence>
<dbReference type="AlphaFoldDB" id="A0A7X5HV26"/>
<dbReference type="EMBL" id="JAAEEH010000011">
    <property type="protein sequence ID" value="NDL67180.1"/>
    <property type="molecule type" value="Genomic_DNA"/>
</dbReference>
<feature type="transmembrane region" description="Helical" evidence="5">
    <location>
        <begin position="124"/>
        <end position="146"/>
    </location>
</feature>
<name>A0A7X5HV26_9FIRM</name>
<feature type="transmembrane region" description="Helical" evidence="5">
    <location>
        <begin position="263"/>
        <end position="282"/>
    </location>
</feature>
<evidence type="ECO:0000256" key="4">
    <source>
        <dbReference type="ARBA" id="ARBA00023136"/>
    </source>
</evidence>
<feature type="transmembrane region" description="Helical" evidence="5">
    <location>
        <begin position="225"/>
        <end position="243"/>
    </location>
</feature>
<keyword evidence="7" id="KW-1185">Reference proteome</keyword>
<keyword evidence="4 5" id="KW-0472">Membrane</keyword>
<evidence type="ECO:0000256" key="1">
    <source>
        <dbReference type="ARBA" id="ARBA00004141"/>
    </source>
</evidence>
<evidence type="ECO:0000313" key="7">
    <source>
        <dbReference type="Proteomes" id="UP000461585"/>
    </source>
</evidence>
<dbReference type="RefSeq" id="WP_162369906.1">
    <property type="nucleotide sequence ID" value="NZ_JAAEEH010000011.1"/>
</dbReference>
<organism evidence="6 7">
    <name type="scientific">Anaerotalea alkaliphila</name>
    <dbReference type="NCBI Taxonomy" id="2662126"/>
    <lineage>
        <taxon>Bacteria</taxon>
        <taxon>Bacillati</taxon>
        <taxon>Bacillota</taxon>
        <taxon>Clostridia</taxon>
        <taxon>Eubacteriales</taxon>
        <taxon>Anaerotalea</taxon>
    </lineage>
</organism>
<dbReference type="InterPro" id="IPR003339">
    <property type="entry name" value="ABC/ECF_trnsptr_transmembrane"/>
</dbReference>
<sequence length="291" mass="31438">MTGGFRSLHPLAAALYFSGLVLFVMWLVHPAYLLAAGGCLLLLHLQLDGGAALGKAWKGYLAMGALVALANPLVSTRGATILGYLGNRPVTLESCVYGLLFGLTLSVMLLGFGAARQVITLDRFLYLTGTGLPRTAFVIVMVLRLVPLLKRRLREIAAAAKTQGRLGGGKRTARIREAMELLNTLVVWTLEESLHMAVAMRASGYGSGPRSTFAAYRMEGRDKGVLVLLGGLALPILAGSLWGRGQMVFYPLLSGLELHLPHYGAFLFWCALPILMNIGETLQWQIIKSKT</sequence>
<comment type="subcellular location">
    <subcellularLocation>
        <location evidence="1">Membrane</location>
        <topology evidence="1">Multi-pass membrane protein</topology>
    </subcellularLocation>
</comment>
<evidence type="ECO:0000313" key="6">
    <source>
        <dbReference type="EMBL" id="NDL67180.1"/>
    </source>
</evidence>
<feature type="transmembrane region" description="Helical" evidence="5">
    <location>
        <begin position="57"/>
        <end position="74"/>
    </location>
</feature>
<protein>
    <recommendedName>
        <fullName evidence="8">Energy-coupling factor transport system permease protein</fullName>
    </recommendedName>
</protein>
<dbReference type="CDD" id="cd16914">
    <property type="entry name" value="EcfT"/>
    <property type="match status" value="1"/>
</dbReference>
<keyword evidence="3 5" id="KW-1133">Transmembrane helix</keyword>
<accession>A0A7X5HV26</accession>
<dbReference type="GO" id="GO:0005886">
    <property type="term" value="C:plasma membrane"/>
    <property type="evidence" value="ECO:0007669"/>
    <property type="project" value="UniProtKB-ARBA"/>
</dbReference>
<proteinExistence type="predicted"/>
<comment type="caution">
    <text evidence="6">The sequence shown here is derived from an EMBL/GenBank/DDBJ whole genome shotgun (WGS) entry which is preliminary data.</text>
</comment>
<evidence type="ECO:0000256" key="3">
    <source>
        <dbReference type="ARBA" id="ARBA00022989"/>
    </source>
</evidence>
<evidence type="ECO:0000256" key="5">
    <source>
        <dbReference type="SAM" id="Phobius"/>
    </source>
</evidence>